<evidence type="ECO:0000313" key="2">
    <source>
        <dbReference type="EMBL" id="AEX54428.1"/>
    </source>
</evidence>
<accession>H2J1I1</accession>
<dbReference type="Proteomes" id="UP000009010">
    <property type="component" value="Plasmid pRahaq201"/>
</dbReference>
<dbReference type="EMBL" id="CP003245">
    <property type="protein sequence ID" value="AEX54428.1"/>
    <property type="molecule type" value="Genomic_DNA"/>
</dbReference>
<reference evidence="3" key="2">
    <citation type="submission" date="2012-01" db="EMBL/GenBank/DDBJ databases">
        <title>Complete sequence of plasmid 1 of Rahnella aquatilis CIP 78.65.</title>
        <authorList>
            <person name="Lucas S."/>
            <person name="Han J."/>
            <person name="Lapidus A."/>
            <person name="Cheng J.-F."/>
            <person name="Goodwin L."/>
            <person name="Pitluck S."/>
            <person name="Peters L."/>
            <person name="Ovchinnikova G."/>
            <person name="Held B."/>
            <person name="Detter J.C."/>
            <person name="Han C."/>
            <person name="Tapia R."/>
            <person name="Land M."/>
            <person name="Hauser L."/>
            <person name="Kyrpides N."/>
            <person name="Ivanova N."/>
            <person name="Pagani I."/>
            <person name="Sobecky P."/>
            <person name="Martinez R."/>
            <person name="Woyke T."/>
        </authorList>
    </citation>
    <scope>NUCLEOTIDE SEQUENCE [LARGE SCALE GENOMIC DNA]</scope>
    <source>
        <strain evidence="3">ATCC 33071 / DSM 4594 / JCM 1683 / NBRC 105701 / NCIMB 13365 / CIP 78.65</strain>
        <plasmid evidence="3">pRahaq201</plasmid>
    </source>
</reference>
<dbReference type="HOGENOM" id="CLU_1585152_0_0_6"/>
<keyword evidence="2" id="KW-0614">Plasmid</keyword>
<dbReference type="KEGG" id="raq:Rahaq2_4703"/>
<keyword evidence="1" id="KW-0732">Signal</keyword>
<proteinExistence type="predicted"/>
<sequence length="168" mass="18951">MRFFAALLLFPVMAFAAATPQKLRNEIQKYGESEFSEKISSDDWKTALDNIASGQKDWISLAPDLAPVINQQQAEQLSEALYYAIAPNSKETLNTLAILDKHKYKHQQGSVLSCVSPLNKPKEEMMRIYNETRLALLDVPGVESATCLWSLEGWMEQVKQEDASKINK</sequence>
<dbReference type="PATRIC" id="fig|745277.3.peg.4492"/>
<dbReference type="eggNOG" id="ENOG5033KM0">
    <property type="taxonomic scope" value="Bacteria"/>
</dbReference>
<reference evidence="2 3" key="1">
    <citation type="journal article" date="2012" name="J. Bacteriol.">
        <title>Complete Genome Sequence of Rahnella aquatilis CIP 78.65.</title>
        <authorList>
            <person name="Martinez R.J."/>
            <person name="Bruce D."/>
            <person name="Detter C."/>
            <person name="Goodwin L.A."/>
            <person name="Han J."/>
            <person name="Han C.S."/>
            <person name="Held B."/>
            <person name="Land M.L."/>
            <person name="Mikhailova N."/>
            <person name="Nolan M."/>
            <person name="Pennacchio L."/>
            <person name="Pitluck S."/>
            <person name="Tapia R."/>
            <person name="Woyke T."/>
            <person name="Sobecky P.A."/>
        </authorList>
    </citation>
    <scope>NUCLEOTIDE SEQUENCE [LARGE SCALE GENOMIC DNA]</scope>
    <source>
        <strain evidence="3">ATCC 33071 / DSM 4594 / JCM 1683 / NBRC 105701 / NCIMB 13365 / CIP 78.65</strain>
        <plasmid evidence="2">pRahaq201</plasmid>
    </source>
</reference>
<dbReference type="OrthoDB" id="6555706at2"/>
<gene>
    <name evidence="2" type="ordered locus">Rahaq2_4703</name>
</gene>
<evidence type="ECO:0000313" key="3">
    <source>
        <dbReference type="Proteomes" id="UP000009010"/>
    </source>
</evidence>
<keyword evidence="3" id="KW-1185">Reference proteome</keyword>
<geneLocation type="plasmid" evidence="2 3">
    <name>pRahaq201</name>
</geneLocation>
<protein>
    <submittedName>
        <fullName evidence="2">Uncharacterized protein</fullName>
    </submittedName>
</protein>
<dbReference type="RefSeq" id="WP_014341717.1">
    <property type="nucleotide sequence ID" value="NC_016835.1"/>
</dbReference>
<dbReference type="AlphaFoldDB" id="H2J1I1"/>
<feature type="chain" id="PRO_5003562938" evidence="1">
    <location>
        <begin position="17"/>
        <end position="168"/>
    </location>
</feature>
<feature type="signal peptide" evidence="1">
    <location>
        <begin position="1"/>
        <end position="16"/>
    </location>
</feature>
<name>H2J1I1_RAHAC</name>
<organism evidence="2 3">
    <name type="scientific">Rahnella aquatilis (strain ATCC 33071 / DSM 4594 / JCM 1683 / NBRC 105701 / NCIMB 13365 / CIP 78.65)</name>
    <dbReference type="NCBI Taxonomy" id="745277"/>
    <lineage>
        <taxon>Bacteria</taxon>
        <taxon>Pseudomonadati</taxon>
        <taxon>Pseudomonadota</taxon>
        <taxon>Gammaproteobacteria</taxon>
        <taxon>Enterobacterales</taxon>
        <taxon>Yersiniaceae</taxon>
        <taxon>Rahnella</taxon>
    </lineage>
</organism>
<evidence type="ECO:0000256" key="1">
    <source>
        <dbReference type="SAM" id="SignalP"/>
    </source>
</evidence>